<feature type="domain" description="HTH lysR-type" evidence="6">
    <location>
        <begin position="1"/>
        <end position="58"/>
    </location>
</feature>
<dbReference type="Gene3D" id="1.10.10.10">
    <property type="entry name" value="Winged helix-like DNA-binding domain superfamily/Winged helix DNA-binding domain"/>
    <property type="match status" value="1"/>
</dbReference>
<dbReference type="CDD" id="cd05466">
    <property type="entry name" value="PBP2_LTTR_substrate"/>
    <property type="match status" value="1"/>
</dbReference>
<dbReference type="GO" id="GO:0003677">
    <property type="term" value="F:DNA binding"/>
    <property type="evidence" value="ECO:0007669"/>
    <property type="project" value="UniProtKB-KW"/>
</dbReference>
<accession>A0A381SSU2</accession>
<dbReference type="InterPro" id="IPR005119">
    <property type="entry name" value="LysR_subst-bd"/>
</dbReference>
<keyword evidence="2" id="KW-0805">Transcription regulation</keyword>
<dbReference type="Pfam" id="PF00126">
    <property type="entry name" value="HTH_1"/>
    <property type="match status" value="1"/>
</dbReference>
<evidence type="ECO:0000256" key="4">
    <source>
        <dbReference type="ARBA" id="ARBA00023163"/>
    </source>
</evidence>
<dbReference type="AlphaFoldDB" id="A0A381SSU2"/>
<keyword evidence="3" id="KW-0238">DNA-binding</keyword>
<reference evidence="7" key="1">
    <citation type="submission" date="2018-05" db="EMBL/GenBank/DDBJ databases">
        <authorList>
            <person name="Lanie J.A."/>
            <person name="Ng W.-L."/>
            <person name="Kazmierczak K.M."/>
            <person name="Andrzejewski T.M."/>
            <person name="Davidsen T.M."/>
            <person name="Wayne K.J."/>
            <person name="Tettelin H."/>
            <person name="Glass J.I."/>
            <person name="Rusch D."/>
            <person name="Podicherti R."/>
            <person name="Tsui H.-C.T."/>
            <person name="Winkler M.E."/>
        </authorList>
    </citation>
    <scope>NUCLEOTIDE SEQUENCE</scope>
</reference>
<organism evidence="7">
    <name type="scientific">marine metagenome</name>
    <dbReference type="NCBI Taxonomy" id="408172"/>
    <lineage>
        <taxon>unclassified sequences</taxon>
        <taxon>metagenomes</taxon>
        <taxon>ecological metagenomes</taxon>
    </lineage>
</organism>
<dbReference type="PRINTS" id="PR00039">
    <property type="entry name" value="HTHLYSR"/>
</dbReference>
<dbReference type="InterPro" id="IPR050950">
    <property type="entry name" value="HTH-type_LysR_regulators"/>
</dbReference>
<feature type="compositionally biased region" description="Basic and acidic residues" evidence="5">
    <location>
        <begin position="331"/>
        <end position="344"/>
    </location>
</feature>
<evidence type="ECO:0000259" key="6">
    <source>
        <dbReference type="PROSITE" id="PS50931"/>
    </source>
</evidence>
<dbReference type="Pfam" id="PF03466">
    <property type="entry name" value="LysR_substrate"/>
    <property type="match status" value="1"/>
</dbReference>
<gene>
    <name evidence="7" type="ORF">METZ01_LOCUS59924</name>
</gene>
<dbReference type="GO" id="GO:0005829">
    <property type="term" value="C:cytosol"/>
    <property type="evidence" value="ECO:0007669"/>
    <property type="project" value="TreeGrafter"/>
</dbReference>
<dbReference type="GO" id="GO:0003700">
    <property type="term" value="F:DNA-binding transcription factor activity"/>
    <property type="evidence" value="ECO:0007669"/>
    <property type="project" value="InterPro"/>
</dbReference>
<evidence type="ECO:0000256" key="5">
    <source>
        <dbReference type="SAM" id="MobiDB-lite"/>
    </source>
</evidence>
<dbReference type="SUPFAM" id="SSF46785">
    <property type="entry name" value="Winged helix' DNA-binding domain"/>
    <property type="match status" value="1"/>
</dbReference>
<dbReference type="Gene3D" id="3.40.190.290">
    <property type="match status" value="1"/>
</dbReference>
<evidence type="ECO:0000256" key="2">
    <source>
        <dbReference type="ARBA" id="ARBA00023015"/>
    </source>
</evidence>
<comment type="similarity">
    <text evidence="1">Belongs to the LysR transcriptional regulatory family.</text>
</comment>
<dbReference type="InterPro" id="IPR036390">
    <property type="entry name" value="WH_DNA-bd_sf"/>
</dbReference>
<dbReference type="PANTHER" id="PTHR30419">
    <property type="entry name" value="HTH-TYPE TRANSCRIPTIONAL REGULATOR YBHD"/>
    <property type="match status" value="1"/>
</dbReference>
<dbReference type="InterPro" id="IPR036388">
    <property type="entry name" value="WH-like_DNA-bd_sf"/>
</dbReference>
<feature type="non-terminal residue" evidence="7">
    <location>
        <position position="1"/>
    </location>
</feature>
<dbReference type="EMBL" id="UINC01003522">
    <property type="protein sequence ID" value="SVA07070.1"/>
    <property type="molecule type" value="Genomic_DNA"/>
</dbReference>
<dbReference type="FunFam" id="1.10.10.10:FF:000001">
    <property type="entry name" value="LysR family transcriptional regulator"/>
    <property type="match status" value="1"/>
</dbReference>
<feature type="region of interest" description="Disordered" evidence="5">
    <location>
        <begin position="319"/>
        <end position="344"/>
    </location>
</feature>
<dbReference type="InterPro" id="IPR000847">
    <property type="entry name" value="LysR_HTH_N"/>
</dbReference>
<dbReference type="SUPFAM" id="SSF53850">
    <property type="entry name" value="Periplasmic binding protein-like II"/>
    <property type="match status" value="1"/>
</dbReference>
<dbReference type="PROSITE" id="PS50931">
    <property type="entry name" value="HTH_LYSR"/>
    <property type="match status" value="1"/>
</dbReference>
<name>A0A381SSU2_9ZZZZ</name>
<keyword evidence="4" id="KW-0804">Transcription</keyword>
<evidence type="ECO:0000256" key="3">
    <source>
        <dbReference type="ARBA" id="ARBA00023125"/>
    </source>
</evidence>
<dbReference type="PANTHER" id="PTHR30419:SF8">
    <property type="entry name" value="NITROGEN ASSIMILATION TRANSCRIPTIONAL ACTIVATOR-RELATED"/>
    <property type="match status" value="1"/>
</dbReference>
<sequence length="344" mass="38594">VNIETLNIFCDVVRHQSFSRGAVANSVSQSAASQAVRQLEKHLGAQLIDRSKRPWQVTPEGKIFFKGCQEIVERYRELEDDVRRQQNQSGHTVRLAAIYSVGLQHLSQYVDQFRALVPGARIDLEYMHPTEVSAHVLSDQSDLGLMSFVTPGRELISIPWRNQTMVVACAPTHRFARLATDEGGVWPAELNGESFVAFDRGLPARREIDRFLKRHDVEVAVTVEFDNIETIKRAVDEGAGIAILPEPTLRREVERGTLAQTRLLLRVDEPPLVRPLSIVHRRKRRLKPAVTEFIKLLQNDASESVATPSPTKIAIAEHRPTSEHTPSLGEHLGRAAADARRTIP</sequence>
<evidence type="ECO:0000313" key="7">
    <source>
        <dbReference type="EMBL" id="SVA07070.1"/>
    </source>
</evidence>
<protein>
    <recommendedName>
        <fullName evidence="6">HTH lysR-type domain-containing protein</fullName>
    </recommendedName>
</protein>
<proteinExistence type="inferred from homology"/>
<evidence type="ECO:0000256" key="1">
    <source>
        <dbReference type="ARBA" id="ARBA00009437"/>
    </source>
</evidence>